<dbReference type="GO" id="GO:0016020">
    <property type="term" value="C:membrane"/>
    <property type="evidence" value="ECO:0007669"/>
    <property type="project" value="InterPro"/>
</dbReference>
<proteinExistence type="inferred from homology"/>
<protein>
    <submittedName>
        <fullName evidence="5">Outer membrane porin</fullName>
    </submittedName>
</protein>
<evidence type="ECO:0000256" key="2">
    <source>
        <dbReference type="ARBA" id="ARBA00022448"/>
    </source>
</evidence>
<dbReference type="PANTHER" id="PTHR34596">
    <property type="entry name" value="CHITOPORIN"/>
    <property type="match status" value="1"/>
</dbReference>
<keyword evidence="2" id="KW-0813">Transport</keyword>
<organism evidence="5 6">
    <name type="scientific">Pseudomonas putida</name>
    <name type="common">Arthrobacter siderocapsulatus</name>
    <dbReference type="NCBI Taxonomy" id="303"/>
    <lineage>
        <taxon>Bacteria</taxon>
        <taxon>Pseudomonadati</taxon>
        <taxon>Pseudomonadota</taxon>
        <taxon>Gammaproteobacteria</taxon>
        <taxon>Pseudomonadales</taxon>
        <taxon>Pseudomonadaceae</taxon>
        <taxon>Pseudomonas</taxon>
    </lineage>
</organism>
<dbReference type="InterPro" id="IPR023614">
    <property type="entry name" value="Porin_dom_sf"/>
</dbReference>
<dbReference type="GO" id="GO:0015288">
    <property type="term" value="F:porin activity"/>
    <property type="evidence" value="ECO:0007669"/>
    <property type="project" value="TreeGrafter"/>
</dbReference>
<dbReference type="RefSeq" id="WP_096426544.1">
    <property type="nucleotide sequence ID" value="NZ_AP015029.1"/>
</dbReference>
<dbReference type="AlphaFoldDB" id="A0A1L7NG94"/>
<keyword evidence="3 4" id="KW-0732">Signal</keyword>
<gene>
    <name evidence="5" type="ORF">KF715C_ch39480</name>
</gene>
<dbReference type="InterPro" id="IPR005318">
    <property type="entry name" value="OM_porin_bac"/>
</dbReference>
<comment type="similarity">
    <text evidence="1">Belongs to the outer membrane porin (Opr) (TC 1.B.25) family.</text>
</comment>
<dbReference type="Proteomes" id="UP000218731">
    <property type="component" value="Chromosome 1"/>
</dbReference>
<evidence type="ECO:0000256" key="3">
    <source>
        <dbReference type="ARBA" id="ARBA00022729"/>
    </source>
</evidence>
<accession>A0A1L7NG94</accession>
<evidence type="ECO:0000256" key="4">
    <source>
        <dbReference type="SAM" id="SignalP"/>
    </source>
</evidence>
<dbReference type="Gene3D" id="2.40.160.10">
    <property type="entry name" value="Porin"/>
    <property type="match status" value="1"/>
</dbReference>
<dbReference type="Pfam" id="PF03573">
    <property type="entry name" value="OprD"/>
    <property type="match status" value="1"/>
</dbReference>
<dbReference type="EMBL" id="AP015029">
    <property type="protein sequence ID" value="BAW24521.1"/>
    <property type="molecule type" value="Genomic_DNA"/>
</dbReference>
<dbReference type="PANTHER" id="PTHR34596:SF2">
    <property type="entry name" value="CHITOPORIN"/>
    <property type="match status" value="1"/>
</dbReference>
<evidence type="ECO:0000313" key="6">
    <source>
        <dbReference type="Proteomes" id="UP000218731"/>
    </source>
</evidence>
<evidence type="ECO:0000313" key="5">
    <source>
        <dbReference type="EMBL" id="BAW24521.1"/>
    </source>
</evidence>
<sequence>MKIRASGSIFSHANVFIAVPLLSTAISAQAVETGFVEDSTAGLNLRNYYINRNYVSDSATQSKAEAWSQAFILNYKSGFTQGLVGFGLDAMGLYAVKLDGGRGTPGTQLLPIHDDGQAADDYGRLAIAGKVRISATELKVGEWMPTLPILRSDDGRSLPQTFRGAQVTSREIENLTLYGGQFRANSPRNDASMDDMFLAQKPGVFSDRFNFVGGEYTFNDKRTLLGGWGAELKDIYRQQMIQITHSQPIGTWTLAANVQWFTGKDDGRSLAGGLDNRTWSGLFSAMHGANTFYIGLQKVSGQDGWMKVNGTSGGSLANDSFSSSYENANERSWQVRHDYNFVALGVPGLVLMNRYIKGSGIHVGGETGVKEWGRETELAYVFQAGALKDLNIKWRNSTLRRGWGTHTSFNENRLVLNYPFSLF</sequence>
<feature type="chain" id="PRO_5013109327" evidence="4">
    <location>
        <begin position="31"/>
        <end position="423"/>
    </location>
</feature>
<name>A0A1L7NG94_PSEPU</name>
<reference evidence="5 6" key="1">
    <citation type="submission" date="2015-11" db="EMBL/GenBank/DDBJ databases">
        <title>Complete genome sequencing of a biphenyl-degrading bacterium, Pseudomonas putida KF715 (=NBRC110667).</title>
        <authorList>
            <person name="Suenaga H."/>
            <person name="Fujihara N."/>
            <person name="Watanabe T."/>
            <person name="Hirose J."/>
            <person name="Kimura N."/>
            <person name="Yamazoe A."/>
            <person name="Hosoyama A."/>
            <person name="Shimodaira J."/>
            <person name="Furukawa K."/>
        </authorList>
    </citation>
    <scope>NUCLEOTIDE SEQUENCE [LARGE SCALE GENOMIC DNA]</scope>
    <source>
        <strain evidence="5 6">KF715</strain>
    </source>
</reference>
<feature type="signal peptide" evidence="4">
    <location>
        <begin position="1"/>
        <end position="30"/>
    </location>
</feature>
<evidence type="ECO:0000256" key="1">
    <source>
        <dbReference type="ARBA" id="ARBA00009075"/>
    </source>
</evidence>